<evidence type="ECO:0000256" key="4">
    <source>
        <dbReference type="ARBA" id="ARBA00012140"/>
    </source>
</evidence>
<evidence type="ECO:0000313" key="16">
    <source>
        <dbReference type="EMBL" id="TEW31444.1"/>
    </source>
</evidence>
<dbReference type="GO" id="GO:0009383">
    <property type="term" value="F:rRNA (cytosine-C5-)-methyltransferase activity"/>
    <property type="evidence" value="ECO:0007669"/>
    <property type="project" value="TreeGrafter"/>
</dbReference>
<dbReference type="Gene3D" id="3.40.50.150">
    <property type="entry name" value="Vaccinia Virus protein VP39"/>
    <property type="match status" value="1"/>
</dbReference>
<evidence type="ECO:0000256" key="10">
    <source>
        <dbReference type="ARBA" id="ARBA00022884"/>
    </source>
</evidence>
<evidence type="ECO:0000256" key="9">
    <source>
        <dbReference type="ARBA" id="ARBA00022691"/>
    </source>
</evidence>
<gene>
    <name evidence="16" type="primary">rsmB</name>
    <name evidence="16" type="ORF">E2R48_00860</name>
</gene>
<dbReference type="SUPFAM" id="SSF48013">
    <property type="entry name" value="NusB-like"/>
    <property type="match status" value="1"/>
</dbReference>
<feature type="binding site" evidence="14">
    <location>
        <begin position="268"/>
        <end position="274"/>
    </location>
    <ligand>
        <name>S-adenosyl-L-methionine</name>
        <dbReference type="ChEBI" id="CHEBI:59789"/>
    </ligand>
</feature>
<dbReference type="PANTHER" id="PTHR22807">
    <property type="entry name" value="NOP2 YEAST -RELATED NOL1/NOP2/FMU SUN DOMAIN-CONTAINING"/>
    <property type="match status" value="1"/>
</dbReference>
<feature type="domain" description="SAM-dependent MTase RsmB/NOP-type" evidence="15">
    <location>
        <begin position="179"/>
        <end position="460"/>
    </location>
</feature>
<dbReference type="InterPro" id="IPR035926">
    <property type="entry name" value="NusB-like_sf"/>
</dbReference>
<reference evidence="16 17" key="1">
    <citation type="submission" date="2019-03" db="EMBL/GenBank/DDBJ databases">
        <title>Horizontal Gene Transfer Machinery in Histophilus somni.</title>
        <authorList>
            <person name="Mostafa Nazari M."/>
            <person name="Liljebjelke K."/>
        </authorList>
    </citation>
    <scope>NUCLEOTIDE SEQUENCE [LARGE SCALE GENOMIC DNA]</scope>
    <source>
        <strain evidence="16 17">UOC-EPH-KLM-04</strain>
    </source>
</reference>
<dbReference type="Gene3D" id="1.10.940.10">
    <property type="entry name" value="NusB-like"/>
    <property type="match status" value="1"/>
</dbReference>
<dbReference type="RefSeq" id="WP_012341011.1">
    <property type="nucleotide sequence ID" value="NZ_CP042983.1"/>
</dbReference>
<dbReference type="Proteomes" id="UP000297565">
    <property type="component" value="Unassembled WGS sequence"/>
</dbReference>
<evidence type="ECO:0000313" key="17">
    <source>
        <dbReference type="Proteomes" id="UP000297565"/>
    </source>
</evidence>
<dbReference type="EC" id="2.1.1.176" evidence="4"/>
<dbReference type="PANTHER" id="PTHR22807:SF61">
    <property type="entry name" value="NOL1_NOP2_SUN FAMILY PROTEIN _ ANTITERMINATION NUSB DOMAIN-CONTAINING PROTEIN"/>
    <property type="match status" value="1"/>
</dbReference>
<dbReference type="EMBL" id="SNRV01000001">
    <property type="protein sequence ID" value="TEW31444.1"/>
    <property type="molecule type" value="Genomic_DNA"/>
</dbReference>
<dbReference type="GeneID" id="31488243"/>
<dbReference type="CDD" id="cd00620">
    <property type="entry name" value="Methyltransferase_Sun"/>
    <property type="match status" value="1"/>
</dbReference>
<comment type="caution">
    <text evidence="16">The sequence shown here is derived from an EMBL/GenBank/DDBJ whole genome shotgun (WGS) entry which is preliminary data.</text>
</comment>
<evidence type="ECO:0000259" key="15">
    <source>
        <dbReference type="PROSITE" id="PS51686"/>
    </source>
</evidence>
<dbReference type="Pfam" id="PF01029">
    <property type="entry name" value="NusB"/>
    <property type="match status" value="1"/>
</dbReference>
<comment type="similarity">
    <text evidence="3 14">Belongs to the class I-like SAM-binding methyltransferase superfamily. RsmB/NOP family.</text>
</comment>
<keyword evidence="6" id="KW-0698">rRNA processing</keyword>
<dbReference type="Gene3D" id="1.10.287.730">
    <property type="entry name" value="Helix hairpin bin"/>
    <property type="match status" value="1"/>
</dbReference>
<evidence type="ECO:0000256" key="3">
    <source>
        <dbReference type="ARBA" id="ARBA00007494"/>
    </source>
</evidence>
<evidence type="ECO:0000256" key="1">
    <source>
        <dbReference type="ARBA" id="ARBA00002724"/>
    </source>
</evidence>
<dbReference type="GO" id="GO:0070475">
    <property type="term" value="P:rRNA base methylation"/>
    <property type="evidence" value="ECO:0007669"/>
    <property type="project" value="TreeGrafter"/>
</dbReference>
<comment type="function">
    <text evidence="1">Specifically methylates the cytosine at position 967 (m5C967) of 16S rRNA.</text>
</comment>
<evidence type="ECO:0000256" key="14">
    <source>
        <dbReference type="PROSITE-ProRule" id="PRU01023"/>
    </source>
</evidence>
<dbReference type="Gene3D" id="3.30.70.1170">
    <property type="entry name" value="Sun protein, domain 3"/>
    <property type="match status" value="1"/>
</dbReference>
<accession>A0AAX2S1G3</accession>
<dbReference type="InterPro" id="IPR029063">
    <property type="entry name" value="SAM-dependent_MTases_sf"/>
</dbReference>
<keyword evidence="5" id="KW-0963">Cytoplasm</keyword>
<feature type="binding site" evidence="14">
    <location>
        <position position="351"/>
    </location>
    <ligand>
        <name>S-adenosyl-L-methionine</name>
        <dbReference type="ChEBI" id="CHEBI:59789"/>
    </ligand>
</feature>
<evidence type="ECO:0000256" key="8">
    <source>
        <dbReference type="ARBA" id="ARBA00022679"/>
    </source>
</evidence>
<keyword evidence="9 14" id="KW-0949">S-adenosyl-L-methionine</keyword>
<dbReference type="InterPro" id="IPR001678">
    <property type="entry name" value="MeTrfase_RsmB-F_NOP2_dom"/>
</dbReference>
<dbReference type="FunFam" id="1.10.940.10:FF:000002">
    <property type="entry name" value="Ribosomal RNA small subunit methyltransferase B"/>
    <property type="match status" value="1"/>
</dbReference>
<evidence type="ECO:0000256" key="6">
    <source>
        <dbReference type="ARBA" id="ARBA00022552"/>
    </source>
</evidence>
<dbReference type="GO" id="GO:0005829">
    <property type="term" value="C:cytosol"/>
    <property type="evidence" value="ECO:0007669"/>
    <property type="project" value="TreeGrafter"/>
</dbReference>
<evidence type="ECO:0000256" key="11">
    <source>
        <dbReference type="ARBA" id="ARBA00030399"/>
    </source>
</evidence>
<dbReference type="NCBIfam" id="TIGR00563">
    <property type="entry name" value="rsmB"/>
    <property type="match status" value="1"/>
</dbReference>
<dbReference type="GO" id="GO:0003723">
    <property type="term" value="F:RNA binding"/>
    <property type="evidence" value="ECO:0007669"/>
    <property type="project" value="UniProtKB-UniRule"/>
</dbReference>
<dbReference type="Pfam" id="PF01189">
    <property type="entry name" value="Methyltr_RsmB-F"/>
    <property type="match status" value="1"/>
</dbReference>
<feature type="binding site" evidence="14">
    <location>
        <position position="317"/>
    </location>
    <ligand>
        <name>S-adenosyl-L-methionine</name>
        <dbReference type="ChEBI" id="CHEBI:59789"/>
    </ligand>
</feature>
<dbReference type="AlphaFoldDB" id="A0AAX2S1G3"/>
<dbReference type="InterPro" id="IPR006027">
    <property type="entry name" value="NusB_RsmB_TIM44"/>
</dbReference>
<dbReference type="FunFam" id="3.40.50.150:FF:000022">
    <property type="entry name" value="Ribosomal RNA small subunit methyltransferase B"/>
    <property type="match status" value="1"/>
</dbReference>
<protein>
    <recommendedName>
        <fullName evidence="4">16S rRNA (cytosine(967)-C(5))-methyltransferase</fullName>
        <ecNumber evidence="4">2.1.1.176</ecNumber>
    </recommendedName>
    <alternativeName>
        <fullName evidence="11">16S rRNA m5C967 methyltransferase</fullName>
    </alternativeName>
    <alternativeName>
        <fullName evidence="12">rRNA (cytosine-C(5)-)-methyltransferase RsmB</fullName>
    </alternativeName>
</protein>
<dbReference type="PROSITE" id="PS01153">
    <property type="entry name" value="NOL1_NOP2_SUN"/>
    <property type="match status" value="1"/>
</dbReference>
<name>A0AAX2S1G3_HISSO</name>
<evidence type="ECO:0000256" key="7">
    <source>
        <dbReference type="ARBA" id="ARBA00022603"/>
    </source>
</evidence>
<evidence type="ECO:0000256" key="2">
    <source>
        <dbReference type="ARBA" id="ARBA00004496"/>
    </source>
</evidence>
<dbReference type="NCBIfam" id="NF008149">
    <property type="entry name" value="PRK10901.1"/>
    <property type="match status" value="1"/>
</dbReference>
<feature type="binding site" evidence="14">
    <location>
        <position position="291"/>
    </location>
    <ligand>
        <name>S-adenosyl-L-methionine</name>
        <dbReference type="ChEBI" id="CHEBI:59789"/>
    </ligand>
</feature>
<dbReference type="PRINTS" id="PR02008">
    <property type="entry name" value="RCMTFAMILY"/>
</dbReference>
<evidence type="ECO:0000256" key="5">
    <source>
        <dbReference type="ARBA" id="ARBA00022490"/>
    </source>
</evidence>
<dbReference type="InterPro" id="IPR004573">
    <property type="entry name" value="rRNA_ssu_MeTfrase_B"/>
</dbReference>
<dbReference type="CDD" id="cd02440">
    <property type="entry name" value="AdoMet_MTases"/>
    <property type="match status" value="1"/>
</dbReference>
<evidence type="ECO:0000256" key="13">
    <source>
        <dbReference type="ARBA" id="ARBA00047283"/>
    </source>
</evidence>
<dbReference type="InterPro" id="IPR049560">
    <property type="entry name" value="MeTrfase_RsmB-F_NOP2_cat"/>
</dbReference>
<keyword evidence="7 14" id="KW-0489">Methyltransferase</keyword>
<comment type="catalytic activity">
    <reaction evidence="13">
        <text>cytidine(967) in 16S rRNA + S-adenosyl-L-methionine = 5-methylcytidine(967) in 16S rRNA + S-adenosyl-L-homocysteine + H(+)</text>
        <dbReference type="Rhea" id="RHEA:42748"/>
        <dbReference type="Rhea" id="RHEA-COMP:10219"/>
        <dbReference type="Rhea" id="RHEA-COMP:10220"/>
        <dbReference type="ChEBI" id="CHEBI:15378"/>
        <dbReference type="ChEBI" id="CHEBI:57856"/>
        <dbReference type="ChEBI" id="CHEBI:59789"/>
        <dbReference type="ChEBI" id="CHEBI:74483"/>
        <dbReference type="ChEBI" id="CHEBI:82748"/>
        <dbReference type="EC" id="2.1.1.176"/>
    </reaction>
</comment>
<dbReference type="Pfam" id="PF22458">
    <property type="entry name" value="RsmF-B_ferredox"/>
    <property type="match status" value="1"/>
</dbReference>
<organism evidence="16 17">
    <name type="scientific">Histophilus somni</name>
    <name type="common">Haemophilus somnus</name>
    <dbReference type="NCBI Taxonomy" id="731"/>
    <lineage>
        <taxon>Bacteria</taxon>
        <taxon>Pseudomonadati</taxon>
        <taxon>Pseudomonadota</taxon>
        <taxon>Gammaproteobacteria</taxon>
        <taxon>Pasteurellales</taxon>
        <taxon>Pasteurellaceae</taxon>
        <taxon>Histophilus</taxon>
    </lineage>
</organism>
<dbReference type="SUPFAM" id="SSF53335">
    <property type="entry name" value="S-adenosyl-L-methionine-dependent methyltransferases"/>
    <property type="match status" value="1"/>
</dbReference>
<dbReference type="InterPro" id="IPR023267">
    <property type="entry name" value="RCMT"/>
</dbReference>
<dbReference type="PROSITE" id="PS51686">
    <property type="entry name" value="SAM_MT_RSMB_NOP"/>
    <property type="match status" value="1"/>
</dbReference>
<dbReference type="GO" id="GO:0006355">
    <property type="term" value="P:regulation of DNA-templated transcription"/>
    <property type="evidence" value="ECO:0007669"/>
    <property type="project" value="InterPro"/>
</dbReference>
<keyword evidence="10 14" id="KW-0694">RNA-binding</keyword>
<keyword evidence="8 14" id="KW-0808">Transferase</keyword>
<dbReference type="InterPro" id="IPR048019">
    <property type="entry name" value="RsmB-like_N"/>
</dbReference>
<evidence type="ECO:0000256" key="12">
    <source>
        <dbReference type="ARBA" id="ARBA00031088"/>
    </source>
</evidence>
<sequence length="462" mass="52358">MSKSQHNKTKRAVKSTALFTPRSVRVLAAEVILQVLVQGKSLSTLLPEQQSAVKPQDFPLLQEICFGICRVLPRLERIIQLLLDKPLKGKTRIVHCLLLVGLYQILYTRIPAHAAVDEVVSATKSLKSDSFRGLLNAVLRRFLREQEQILAIVDKHWQTLHPEWLVNKLKQSYANWREIVEANNQKPPMWLRINLQHCSIADYQQLLMERGISTSTTNHPQALRLHHASAVNLLPYFEQGWVSVQDLHAQWSALLLEPENDELILDACAAPGGKTTHILEQAPNAKVIALDIEPARLQRVKENLVRMKQQAIIICGDATQPEQWLSEIDFNAIGLTFKSESAVQFDRILLDAPCSATGVIRRHPDIKWLRQESDITPLVQLQGQILEALWKKLKPQGILVYATCSLLPEENSQQIQHFLAKHNDAKLEPLPFTIGEEIGHQFVPTEQGGDGFYYAKLRKLPN</sequence>
<proteinExistence type="inferred from homology"/>
<dbReference type="InterPro" id="IPR018314">
    <property type="entry name" value="RsmB/NOL1/NOP2-like_CS"/>
</dbReference>
<comment type="subcellular location">
    <subcellularLocation>
        <location evidence="2">Cytoplasm</location>
    </subcellularLocation>
</comment>
<feature type="active site" description="Nucleophile" evidence="14">
    <location>
        <position position="404"/>
    </location>
</feature>
<dbReference type="InterPro" id="IPR054728">
    <property type="entry name" value="RsmB-like_ferredoxin"/>
</dbReference>